<dbReference type="Gene3D" id="1.10.238.10">
    <property type="entry name" value="EF-hand"/>
    <property type="match status" value="1"/>
</dbReference>
<dbReference type="CDD" id="cd00051">
    <property type="entry name" value="EFh"/>
    <property type="match status" value="1"/>
</dbReference>
<keyword evidence="2" id="KW-1133">Transmembrane helix</keyword>
<feature type="transmembrane region" description="Helical" evidence="2">
    <location>
        <begin position="178"/>
        <end position="204"/>
    </location>
</feature>
<evidence type="ECO:0000313" key="4">
    <source>
        <dbReference type="EMBL" id="KAK3272927.1"/>
    </source>
</evidence>
<name>A0AAE0L5U1_9CHLO</name>
<dbReference type="Proteomes" id="UP001190700">
    <property type="component" value="Unassembled WGS sequence"/>
</dbReference>
<evidence type="ECO:0000256" key="1">
    <source>
        <dbReference type="SAM" id="MobiDB-lite"/>
    </source>
</evidence>
<organism evidence="4 5">
    <name type="scientific">Cymbomonas tetramitiformis</name>
    <dbReference type="NCBI Taxonomy" id="36881"/>
    <lineage>
        <taxon>Eukaryota</taxon>
        <taxon>Viridiplantae</taxon>
        <taxon>Chlorophyta</taxon>
        <taxon>Pyramimonadophyceae</taxon>
        <taxon>Pyramimonadales</taxon>
        <taxon>Pyramimonadaceae</taxon>
        <taxon>Cymbomonas</taxon>
    </lineage>
</organism>
<evidence type="ECO:0000259" key="3">
    <source>
        <dbReference type="PROSITE" id="PS50222"/>
    </source>
</evidence>
<dbReference type="EMBL" id="LGRX02008715">
    <property type="protein sequence ID" value="KAK3272927.1"/>
    <property type="molecule type" value="Genomic_DNA"/>
</dbReference>
<evidence type="ECO:0000256" key="2">
    <source>
        <dbReference type="SAM" id="Phobius"/>
    </source>
</evidence>
<keyword evidence="2" id="KW-0472">Membrane</keyword>
<feature type="domain" description="EF-hand" evidence="3">
    <location>
        <begin position="127"/>
        <end position="162"/>
    </location>
</feature>
<evidence type="ECO:0000313" key="5">
    <source>
        <dbReference type="Proteomes" id="UP001190700"/>
    </source>
</evidence>
<protein>
    <recommendedName>
        <fullName evidence="3">EF-hand domain-containing protein</fullName>
    </recommendedName>
</protein>
<feature type="region of interest" description="Disordered" evidence="1">
    <location>
        <begin position="1"/>
        <end position="85"/>
    </location>
</feature>
<dbReference type="InterPro" id="IPR002048">
    <property type="entry name" value="EF_hand_dom"/>
</dbReference>
<accession>A0AAE0L5U1</accession>
<dbReference type="InterPro" id="IPR011992">
    <property type="entry name" value="EF-hand-dom_pair"/>
</dbReference>
<gene>
    <name evidence="4" type="ORF">CYMTET_18806</name>
</gene>
<proteinExistence type="predicted"/>
<sequence>MEGARTQKSCWAKGQAEESGGGASTGRKGDAKEPAEDSAASTPVSTPPTSPDQSDDEESAKPEGNTSAAPGSTAGPVTESAGVPGPVTEAEEQKVGAFDVYEQFQNDEGTLDYEAFVEVIDSLEIKMVEAERQELFCSVDKNLSGTLDFSEFDVAWGVLQKKLVAQTLELMGLTKARVMMAVAAGGFLLLCMFAFIFVGVAAFFGGGALGAGVTTGMCAGTGGGSAASQKEEEVDEDKVAGQLDEQE</sequence>
<dbReference type="GO" id="GO:0005509">
    <property type="term" value="F:calcium ion binding"/>
    <property type="evidence" value="ECO:0007669"/>
    <property type="project" value="InterPro"/>
</dbReference>
<dbReference type="AlphaFoldDB" id="A0AAE0L5U1"/>
<dbReference type="SUPFAM" id="SSF47473">
    <property type="entry name" value="EF-hand"/>
    <property type="match status" value="1"/>
</dbReference>
<keyword evidence="2" id="KW-0812">Transmembrane</keyword>
<dbReference type="PROSITE" id="PS50222">
    <property type="entry name" value="EF_HAND_2"/>
    <property type="match status" value="1"/>
</dbReference>
<comment type="caution">
    <text evidence="4">The sequence shown here is derived from an EMBL/GenBank/DDBJ whole genome shotgun (WGS) entry which is preliminary data.</text>
</comment>
<keyword evidence="5" id="KW-1185">Reference proteome</keyword>
<reference evidence="4 5" key="1">
    <citation type="journal article" date="2015" name="Genome Biol. Evol.">
        <title>Comparative Genomics of a Bacterivorous Green Alga Reveals Evolutionary Causalities and Consequences of Phago-Mixotrophic Mode of Nutrition.</title>
        <authorList>
            <person name="Burns J.A."/>
            <person name="Paasch A."/>
            <person name="Narechania A."/>
            <person name="Kim E."/>
        </authorList>
    </citation>
    <scope>NUCLEOTIDE SEQUENCE [LARGE SCALE GENOMIC DNA]</scope>
    <source>
        <strain evidence="4 5">PLY_AMNH</strain>
    </source>
</reference>
<feature type="region of interest" description="Disordered" evidence="1">
    <location>
        <begin position="222"/>
        <end position="247"/>
    </location>
</feature>